<keyword evidence="1" id="KW-0812">Transmembrane</keyword>
<dbReference type="RefSeq" id="WP_053595259.1">
    <property type="nucleotide sequence ID" value="NZ_CP067341.1"/>
</dbReference>
<feature type="transmembrane region" description="Helical" evidence="1">
    <location>
        <begin position="91"/>
        <end position="113"/>
    </location>
</feature>
<feature type="transmembrane region" description="Helical" evidence="1">
    <location>
        <begin position="302"/>
        <end position="320"/>
    </location>
</feature>
<dbReference type="CDD" id="cd21416">
    <property type="entry name" value="HDC_protein"/>
    <property type="match status" value="1"/>
</dbReference>
<feature type="transmembrane region" description="Helical" evidence="1">
    <location>
        <begin position="271"/>
        <end position="296"/>
    </location>
</feature>
<gene>
    <name evidence="2" type="ORF">FJQ98_19425</name>
</gene>
<feature type="transmembrane region" description="Helical" evidence="1">
    <location>
        <begin position="216"/>
        <end position="236"/>
    </location>
</feature>
<name>A0ABX7ANH9_9BACI</name>
<sequence length="397" mass="42959">MIHEPVIATMIIFSLIALGEIISILTRARVSMFLVAIIGYLVLIWTGIIPKSLISDSKFIEIGAVLGTAPIIIHMGTLIPIHTIRSQWKAVVISLMGIVVGAGLILLLIPMIFDYETAVAGTGPLTGGIIAFLVTSEGLKEMGLVSLVTIPALILSLQSLFGMPLSANLLRRYALKFRNTIDSETYVASTVDVRVEDVIDEEKVEVRSSTWMPEKYQTNLILLFLLFIGGAIAIALDRVTGIPYSLWALAIGIGGRLIGLYPDRAMERANAFTVGMAGLVFLILATMNDITFSMFISRLPETFLIMIVGIIGISIGGFFGSKLFKWDPLKGLPVALTATVGFPGDYLVCEEISRSVGRNKEEEEKILNEILTPMLIGGFTTVTVGSVVIASILIKTL</sequence>
<evidence type="ECO:0000313" key="2">
    <source>
        <dbReference type="EMBL" id="QQP11365.1"/>
    </source>
</evidence>
<keyword evidence="3" id="KW-1185">Reference proteome</keyword>
<feature type="transmembrane region" description="Helical" evidence="1">
    <location>
        <begin position="32"/>
        <end position="53"/>
    </location>
</feature>
<reference evidence="2 3" key="1">
    <citation type="submission" date="2020-01" db="EMBL/GenBank/DDBJ databases">
        <authorList>
            <person name="Liu G."/>
            <person name="Liu B."/>
        </authorList>
    </citation>
    <scope>NUCLEOTIDE SEQUENCE [LARGE SCALE GENOMIC DNA]</scope>
    <source>
        <strain evidence="2 3">FJAT-51161</strain>
    </source>
</reference>
<feature type="transmembrane region" description="Helical" evidence="1">
    <location>
        <begin position="6"/>
        <end position="25"/>
    </location>
</feature>
<evidence type="ECO:0000313" key="3">
    <source>
        <dbReference type="Proteomes" id="UP000596049"/>
    </source>
</evidence>
<keyword evidence="1" id="KW-1133">Transmembrane helix</keyword>
<dbReference type="InterPro" id="IPR049576">
    <property type="entry name" value="HDC-like"/>
</dbReference>
<proteinExistence type="predicted"/>
<evidence type="ECO:0000256" key="1">
    <source>
        <dbReference type="SAM" id="Phobius"/>
    </source>
</evidence>
<dbReference type="EMBL" id="CP067341">
    <property type="protein sequence ID" value="QQP11365.1"/>
    <property type="molecule type" value="Genomic_DNA"/>
</dbReference>
<feature type="transmembrane region" description="Helical" evidence="1">
    <location>
        <begin position="59"/>
        <end position="79"/>
    </location>
</feature>
<protein>
    <recommendedName>
        <fullName evidence="4">Integral membrane protein</fullName>
    </recommendedName>
</protein>
<feature type="transmembrane region" description="Helical" evidence="1">
    <location>
        <begin position="370"/>
        <end position="394"/>
    </location>
</feature>
<feature type="transmembrane region" description="Helical" evidence="1">
    <location>
        <begin position="144"/>
        <end position="170"/>
    </location>
</feature>
<evidence type="ECO:0008006" key="4">
    <source>
        <dbReference type="Google" id="ProtNLM"/>
    </source>
</evidence>
<feature type="transmembrane region" description="Helical" evidence="1">
    <location>
        <begin position="242"/>
        <end position="259"/>
    </location>
</feature>
<organism evidence="2 3">
    <name type="scientific">Lysinibacillus agricola</name>
    <dbReference type="NCBI Taxonomy" id="2590012"/>
    <lineage>
        <taxon>Bacteria</taxon>
        <taxon>Bacillati</taxon>
        <taxon>Bacillota</taxon>
        <taxon>Bacilli</taxon>
        <taxon>Bacillales</taxon>
        <taxon>Bacillaceae</taxon>
        <taxon>Lysinibacillus</taxon>
    </lineage>
</organism>
<accession>A0ABX7ANH9</accession>
<dbReference type="Proteomes" id="UP000596049">
    <property type="component" value="Chromosome"/>
</dbReference>
<keyword evidence="1" id="KW-0472">Membrane</keyword>